<sequence>MRYQYLTSIHPLIDQYIDQFIQPHSIVIDATLGNGHDSYKIAQKMDHTGKLYGFDIQKMAIENSQQLLNTLPENAPKITLIEDSHSNFKTHIKEPVDFIIYNLGYLPKGDKEITTLAKSTLESVQAGLELLTDNGKMLIAVYHGHIAGQAEKIALEEYLQNLDQKAFHVFKQQFINQKNSPPFIYLIEKAKIRVE</sequence>
<dbReference type="Proteomes" id="UP000829542">
    <property type="component" value="Chromosome"/>
</dbReference>
<dbReference type="Gene3D" id="3.40.50.150">
    <property type="entry name" value="Vaccinia Virus protein VP39"/>
    <property type="match status" value="1"/>
</dbReference>
<name>A0ABY3X283_9GAMM</name>
<dbReference type="PANTHER" id="PTHR35276">
    <property type="entry name" value="S-ADENOSYL-L-METHIONINE-DEPENDENT METHYLTRANSFERASES SUPERFAMILY PROTEIN"/>
    <property type="match status" value="1"/>
</dbReference>
<dbReference type="RefSeq" id="WP_242151501.1">
    <property type="nucleotide sequence ID" value="NZ_CP093379.1"/>
</dbReference>
<keyword evidence="2" id="KW-1185">Reference proteome</keyword>
<reference evidence="1 2" key="1">
    <citation type="submission" date="2022-03" db="EMBL/GenBank/DDBJ databases">
        <title>Ignatzschineria rhizosphaerae HR5S32.</title>
        <authorList>
            <person name="Sun J.Q."/>
            <person name="Feng J.Y."/>
        </authorList>
    </citation>
    <scope>NUCLEOTIDE SEQUENCE [LARGE SCALE GENOMIC DNA]</scope>
    <source>
        <strain evidence="1 2">HR5S32</strain>
    </source>
</reference>
<dbReference type="InterPro" id="IPR010719">
    <property type="entry name" value="MnmM_MeTrfase"/>
</dbReference>
<dbReference type="Pfam" id="PF06962">
    <property type="entry name" value="rRNA_methylase"/>
    <property type="match status" value="1"/>
</dbReference>
<dbReference type="SUPFAM" id="SSF53335">
    <property type="entry name" value="S-adenosyl-L-methionine-dependent methyltransferases"/>
    <property type="match status" value="1"/>
</dbReference>
<dbReference type="EC" id="2.1.1.199" evidence="1"/>
<protein>
    <submittedName>
        <fullName evidence="1">16S rRNA (Cytosine(1402)-N(4))-methyltransferase</fullName>
        <ecNumber evidence="1">2.1.1.199</ecNumber>
    </submittedName>
</protein>
<keyword evidence="1" id="KW-0808">Transferase</keyword>
<organism evidence="1 2">
    <name type="scientific">Ignatzschineria rhizosphaerae</name>
    <dbReference type="NCBI Taxonomy" id="2923279"/>
    <lineage>
        <taxon>Bacteria</taxon>
        <taxon>Pseudomonadati</taxon>
        <taxon>Pseudomonadota</taxon>
        <taxon>Gammaproteobacteria</taxon>
        <taxon>Cardiobacteriales</taxon>
        <taxon>Ignatzschineriaceae</taxon>
        <taxon>Ignatzschineria</taxon>
    </lineage>
</organism>
<dbReference type="PANTHER" id="PTHR35276:SF1">
    <property type="entry name" value="TRNA (MNM(5)S(2)U34)-METHYLTRANSFERASE, CHLOROPLASTIC"/>
    <property type="match status" value="1"/>
</dbReference>
<dbReference type="EMBL" id="CP093379">
    <property type="protein sequence ID" value="UNM96944.1"/>
    <property type="molecule type" value="Genomic_DNA"/>
</dbReference>
<dbReference type="GO" id="GO:0008168">
    <property type="term" value="F:methyltransferase activity"/>
    <property type="evidence" value="ECO:0007669"/>
    <property type="project" value="UniProtKB-KW"/>
</dbReference>
<proteinExistence type="predicted"/>
<accession>A0ABY3X283</accession>
<dbReference type="InterPro" id="IPR029063">
    <property type="entry name" value="SAM-dependent_MTases_sf"/>
</dbReference>
<evidence type="ECO:0000313" key="1">
    <source>
        <dbReference type="EMBL" id="UNM96944.1"/>
    </source>
</evidence>
<keyword evidence="1" id="KW-0489">Methyltransferase</keyword>
<gene>
    <name evidence="1" type="primary">mraW</name>
    <name evidence="1" type="ORF">MMG00_03580</name>
</gene>
<dbReference type="GO" id="GO:0032259">
    <property type="term" value="P:methylation"/>
    <property type="evidence" value="ECO:0007669"/>
    <property type="project" value="UniProtKB-KW"/>
</dbReference>
<evidence type="ECO:0000313" key="2">
    <source>
        <dbReference type="Proteomes" id="UP000829542"/>
    </source>
</evidence>